<evidence type="ECO:0000256" key="4">
    <source>
        <dbReference type="ARBA" id="ARBA00022989"/>
    </source>
</evidence>
<dbReference type="Proteomes" id="UP000590412">
    <property type="component" value="Unassembled WGS sequence"/>
</dbReference>
<dbReference type="Pfam" id="PF01603">
    <property type="entry name" value="B56"/>
    <property type="match status" value="1"/>
</dbReference>
<name>A0A8X7NPX6_CANPA</name>
<comment type="function">
    <text evidence="7">Catalyzes the ATP-dependent translocation of sphingoid long-chain bases (LCBs) from the cytoplasmic site toward the extracytoplasmic side of the membrane (flip-flop). Involved in the establishment of the functional lipid asymmetry of the plasma membrane. Regulates intracellular levels of LCBs, sphingolipid precursors that are growth inhibitory at increased levels.</text>
</comment>
<feature type="compositionally biased region" description="Polar residues" evidence="9">
    <location>
        <begin position="202"/>
        <end position="217"/>
    </location>
</feature>
<keyword evidence="4 10" id="KW-1133">Transmembrane helix</keyword>
<evidence type="ECO:0000256" key="6">
    <source>
        <dbReference type="ARBA" id="ARBA00023136"/>
    </source>
</evidence>
<dbReference type="GO" id="GO:0006869">
    <property type="term" value="P:lipid transport"/>
    <property type="evidence" value="ECO:0007669"/>
    <property type="project" value="UniProtKB-KW"/>
</dbReference>
<accession>A0A8X7NPX6</accession>
<dbReference type="InterPro" id="IPR011989">
    <property type="entry name" value="ARM-like"/>
</dbReference>
<evidence type="ECO:0000256" key="9">
    <source>
        <dbReference type="SAM" id="MobiDB-lite"/>
    </source>
</evidence>
<protein>
    <recommendedName>
        <fullName evidence="8">Sphingoid long-chain base transporter RSB1</fullName>
    </recommendedName>
</protein>
<reference evidence="11" key="1">
    <citation type="submission" date="2020-03" db="EMBL/GenBank/DDBJ databases">
        <title>FDA dAtabase for Regulatory Grade micrObial Sequences (FDA-ARGOS): Supporting development and validation of Infectious Disease Dx tests.</title>
        <authorList>
            <person name="Campos J."/>
            <person name="Goldberg B."/>
            <person name="Tallon L."/>
            <person name="Sadzewicz L."/>
            <person name="Vavikolanu K."/>
            <person name="Mehta A."/>
            <person name="Aluvathingal J."/>
            <person name="Nadendla S."/>
            <person name="Nandy P."/>
            <person name="Geyer C."/>
            <person name="Yan Y."/>
            <person name="Sichtig H."/>
        </authorList>
    </citation>
    <scope>NUCLEOTIDE SEQUENCE [LARGE SCALE GENOMIC DNA]</scope>
    <source>
        <strain evidence="11">FDAARGOS_652</strain>
    </source>
</reference>
<feature type="compositionally biased region" description="Basic residues" evidence="9">
    <location>
        <begin position="1"/>
        <end position="11"/>
    </location>
</feature>
<dbReference type="GO" id="GO:0000324">
    <property type="term" value="C:fungal-type vacuole"/>
    <property type="evidence" value="ECO:0007669"/>
    <property type="project" value="TreeGrafter"/>
</dbReference>
<dbReference type="SUPFAM" id="SSF48371">
    <property type="entry name" value="ARM repeat"/>
    <property type="match status" value="1"/>
</dbReference>
<dbReference type="PANTHER" id="PTHR31465:SF9">
    <property type="entry name" value="SPHINGOID LONG-CHAIN BASE TRANSPORTER RSB1"/>
    <property type="match status" value="1"/>
</dbReference>
<feature type="transmembrane region" description="Helical" evidence="10">
    <location>
        <begin position="373"/>
        <end position="396"/>
    </location>
</feature>
<comment type="similarity">
    <text evidence="2">Belongs to the lipid-translocating exporter (LTE) (TC 9.A.26.1) family.</text>
</comment>
<evidence type="ECO:0000256" key="2">
    <source>
        <dbReference type="ARBA" id="ARBA00009969"/>
    </source>
</evidence>
<evidence type="ECO:0000313" key="11">
    <source>
        <dbReference type="EMBL" id="KAF6057495.1"/>
    </source>
</evidence>
<dbReference type="GO" id="GO:0019888">
    <property type="term" value="F:protein phosphatase regulator activity"/>
    <property type="evidence" value="ECO:0007669"/>
    <property type="project" value="InterPro"/>
</dbReference>
<comment type="caution">
    <text evidence="11">The sequence shown here is derived from an EMBL/GenBank/DDBJ whole genome shotgun (WGS) entry which is preliminary data.</text>
</comment>
<keyword evidence="6 10" id="KW-0472">Membrane</keyword>
<dbReference type="PANTHER" id="PTHR31465">
    <property type="entry name" value="PROTEIN RTA1-RELATED"/>
    <property type="match status" value="1"/>
</dbReference>
<evidence type="ECO:0000256" key="1">
    <source>
        <dbReference type="ARBA" id="ARBA00004651"/>
    </source>
</evidence>
<dbReference type="GO" id="GO:0005886">
    <property type="term" value="C:plasma membrane"/>
    <property type="evidence" value="ECO:0007669"/>
    <property type="project" value="UniProtKB-SubCell"/>
</dbReference>
<feature type="compositionally biased region" description="Low complexity" evidence="9">
    <location>
        <begin position="118"/>
        <end position="135"/>
    </location>
</feature>
<feature type="compositionally biased region" description="Polar residues" evidence="9">
    <location>
        <begin position="136"/>
        <end position="177"/>
    </location>
</feature>
<evidence type="ECO:0000313" key="12">
    <source>
        <dbReference type="Proteomes" id="UP000590412"/>
    </source>
</evidence>
<dbReference type="InterPro" id="IPR007568">
    <property type="entry name" value="RTA1"/>
</dbReference>
<dbReference type="Gene3D" id="1.25.10.10">
    <property type="entry name" value="Leucine-rich Repeat Variant"/>
    <property type="match status" value="1"/>
</dbReference>
<evidence type="ECO:0000256" key="7">
    <source>
        <dbReference type="ARBA" id="ARBA00037472"/>
    </source>
</evidence>
<comment type="subcellular location">
    <subcellularLocation>
        <location evidence="1">Cell membrane</location>
        <topology evidence="1">Multi-pass membrane protein</topology>
    </subcellularLocation>
</comment>
<evidence type="ECO:0000256" key="3">
    <source>
        <dbReference type="ARBA" id="ARBA00022692"/>
    </source>
</evidence>
<evidence type="ECO:0000256" key="5">
    <source>
        <dbReference type="ARBA" id="ARBA00023055"/>
    </source>
</evidence>
<sequence length="448" mass="49258">MMKGFKNRLTRNKSQSTNKKGDKKDKDKSEKRSSSPSSSSSTSNTAASSQSSKNLMTNSATSLKSNSPSPSRNNSSNSAVSIKSTNSNTTMTSATSPQGSPTTESPRIVVNDDNSNAVFGSPSQQSSNSSGVFPSTVSLASGPTSAANMSAANTGITPTTMPSIVTPNQGAGNVSFNSNSQPITPTPTSPKSPSFESRAHHSQQGAQSHYQLNPNISSPGRDSFDIDLISAPKRHSSSRFEPTTSERYQEINKLPNFDEVLPEDQINLFIQKIDQCNIMFDFSDPTFDIRGKEIKRMTLQELAWDENVYDIRRLTRPGNIIFLVVFAISFLWYIVILAKSRYWWFNVAFFCGAALEFLGFLGRVLSFNDMTYFPYYLLQLIVLTIAPAFIMGGIYFLLGQLVIIHGRQFSVLKPLWYAYIFIACDITSLVIQAIGGELLVCESKIMKC</sequence>
<dbReference type="Pfam" id="PF04479">
    <property type="entry name" value="RTA1"/>
    <property type="match status" value="1"/>
</dbReference>
<evidence type="ECO:0000256" key="8">
    <source>
        <dbReference type="ARBA" id="ARBA00041117"/>
    </source>
</evidence>
<keyword evidence="5" id="KW-0445">Lipid transport</keyword>
<evidence type="ECO:0000256" key="10">
    <source>
        <dbReference type="SAM" id="Phobius"/>
    </source>
</evidence>
<dbReference type="AlphaFoldDB" id="A0A8X7NPX6"/>
<proteinExistence type="inferred from homology"/>
<dbReference type="GO" id="GO:0000159">
    <property type="term" value="C:protein phosphatase type 2A complex"/>
    <property type="evidence" value="ECO:0007669"/>
    <property type="project" value="InterPro"/>
</dbReference>
<feature type="transmembrane region" description="Helical" evidence="10">
    <location>
        <begin position="320"/>
        <end position="336"/>
    </location>
</feature>
<feature type="transmembrane region" description="Helical" evidence="10">
    <location>
        <begin position="416"/>
        <end position="440"/>
    </location>
</feature>
<feature type="transmembrane region" description="Helical" evidence="10">
    <location>
        <begin position="342"/>
        <end position="361"/>
    </location>
</feature>
<dbReference type="InterPro" id="IPR002554">
    <property type="entry name" value="PP2A_B56"/>
</dbReference>
<keyword evidence="5" id="KW-0813">Transport</keyword>
<keyword evidence="3 10" id="KW-0812">Transmembrane</keyword>
<feature type="compositionally biased region" description="Low complexity" evidence="9">
    <location>
        <begin position="34"/>
        <end position="96"/>
    </location>
</feature>
<dbReference type="InterPro" id="IPR016024">
    <property type="entry name" value="ARM-type_fold"/>
</dbReference>
<dbReference type="EMBL" id="JABWAB010000003">
    <property type="protein sequence ID" value="KAF6057495.1"/>
    <property type="molecule type" value="Genomic_DNA"/>
</dbReference>
<feature type="region of interest" description="Disordered" evidence="9">
    <location>
        <begin position="1"/>
        <end position="217"/>
    </location>
</feature>
<gene>
    <name evidence="11" type="ORF">FOB60_002050</name>
</gene>
<feature type="compositionally biased region" description="Basic and acidic residues" evidence="9">
    <location>
        <begin position="19"/>
        <end position="33"/>
    </location>
</feature>
<dbReference type="GO" id="GO:0007165">
    <property type="term" value="P:signal transduction"/>
    <property type="evidence" value="ECO:0007669"/>
    <property type="project" value="InterPro"/>
</dbReference>
<organism evidence="11 12">
    <name type="scientific">Candida parapsilosis</name>
    <name type="common">Yeast</name>
    <dbReference type="NCBI Taxonomy" id="5480"/>
    <lineage>
        <taxon>Eukaryota</taxon>
        <taxon>Fungi</taxon>
        <taxon>Dikarya</taxon>
        <taxon>Ascomycota</taxon>
        <taxon>Saccharomycotina</taxon>
        <taxon>Pichiomycetes</taxon>
        <taxon>Debaryomycetaceae</taxon>
        <taxon>Candida/Lodderomyces clade</taxon>
        <taxon>Candida</taxon>
    </lineage>
</organism>